<feature type="chain" id="PRO_5006135188" evidence="1">
    <location>
        <begin position="18"/>
        <end position="216"/>
    </location>
</feature>
<dbReference type="Proteomes" id="UP000050424">
    <property type="component" value="Unassembled WGS sequence"/>
</dbReference>
<keyword evidence="1" id="KW-0732">Signal</keyword>
<evidence type="ECO:0000313" key="3">
    <source>
        <dbReference type="Proteomes" id="UP000050424"/>
    </source>
</evidence>
<organism evidence="2 3">
    <name type="scientific">Neonectria ditissima</name>
    <dbReference type="NCBI Taxonomy" id="78410"/>
    <lineage>
        <taxon>Eukaryota</taxon>
        <taxon>Fungi</taxon>
        <taxon>Dikarya</taxon>
        <taxon>Ascomycota</taxon>
        <taxon>Pezizomycotina</taxon>
        <taxon>Sordariomycetes</taxon>
        <taxon>Hypocreomycetidae</taxon>
        <taxon>Hypocreales</taxon>
        <taxon>Nectriaceae</taxon>
        <taxon>Neonectria</taxon>
    </lineage>
</organism>
<accession>A0A0P7AY60</accession>
<reference evidence="2 3" key="1">
    <citation type="submission" date="2015-09" db="EMBL/GenBank/DDBJ databases">
        <title>Draft genome of a European isolate of the apple canker pathogen Neonectria ditissima.</title>
        <authorList>
            <person name="Gomez-Cortecero A."/>
            <person name="Harrison R.J."/>
            <person name="Armitage A.D."/>
        </authorList>
    </citation>
    <scope>NUCLEOTIDE SEQUENCE [LARGE SCALE GENOMIC DNA]</scope>
    <source>
        <strain evidence="2 3">R09/05</strain>
    </source>
</reference>
<sequence length="216" mass="23162">MQNLFAVVLALAGVSQAMPNPQNYVSNGQCPAGCDSIISEHENPDPHQFYFLEQMTTNHQCGSEGCEISKSDVEGQTVSVHADVSAGGWISAGFEVSEYEESGEVQTCYGDAGDTICVFWRTANTAYTVNIQSNECCRAGDKSPMVITSPNKNELGSGSVCGRNEQCHSKGHSYWNNMERQNGGVTVAGGPQEWPFGNDYAGIVPDLDELPPAPAE</sequence>
<dbReference type="AlphaFoldDB" id="A0A0P7AY60"/>
<comment type="caution">
    <text evidence="2">The sequence shown here is derived from an EMBL/GenBank/DDBJ whole genome shotgun (WGS) entry which is preliminary data.</text>
</comment>
<dbReference type="OrthoDB" id="3641682at2759"/>
<evidence type="ECO:0000313" key="2">
    <source>
        <dbReference type="EMBL" id="KPM39547.1"/>
    </source>
</evidence>
<feature type="signal peptide" evidence="1">
    <location>
        <begin position="1"/>
        <end position="17"/>
    </location>
</feature>
<gene>
    <name evidence="2" type="ORF">AK830_g7000</name>
</gene>
<evidence type="ECO:0000256" key="1">
    <source>
        <dbReference type="SAM" id="SignalP"/>
    </source>
</evidence>
<dbReference type="EMBL" id="LKCW01000103">
    <property type="protein sequence ID" value="KPM39547.1"/>
    <property type="molecule type" value="Genomic_DNA"/>
</dbReference>
<proteinExistence type="predicted"/>
<keyword evidence="3" id="KW-1185">Reference proteome</keyword>
<protein>
    <submittedName>
        <fullName evidence="2">Uncharacterized protein</fullName>
    </submittedName>
</protein>
<name>A0A0P7AY60_9HYPO</name>